<feature type="domain" description="N6 adenine-specific DNA methyltransferase N-terminal" evidence="9">
    <location>
        <begin position="6"/>
        <end position="155"/>
    </location>
</feature>
<evidence type="ECO:0000256" key="4">
    <source>
        <dbReference type="ARBA" id="ARBA00022679"/>
    </source>
</evidence>
<name>A0A1G8ETB5_BACOV</name>
<dbReference type="InterPro" id="IPR003356">
    <property type="entry name" value="DNA_methylase_A-5"/>
</dbReference>
<accession>A0A1G8ETB5</accession>
<evidence type="ECO:0000256" key="2">
    <source>
        <dbReference type="ARBA" id="ARBA00011900"/>
    </source>
</evidence>
<evidence type="ECO:0000256" key="7">
    <source>
        <dbReference type="ARBA" id="ARBA00047942"/>
    </source>
</evidence>
<dbReference type="GO" id="GO:0008170">
    <property type="term" value="F:N-methyltransferase activity"/>
    <property type="evidence" value="ECO:0007669"/>
    <property type="project" value="InterPro"/>
</dbReference>
<dbReference type="InterPro" id="IPR004546">
    <property type="entry name" value="Restrct_endonuc_T1M"/>
</dbReference>
<keyword evidence="3" id="KW-0489">Methyltransferase</keyword>
<evidence type="ECO:0000259" key="9">
    <source>
        <dbReference type="Pfam" id="PF12161"/>
    </source>
</evidence>
<gene>
    <name evidence="10" type="ORF">SAMN05192582_101178</name>
</gene>
<dbReference type="EMBL" id="FNDO01000011">
    <property type="protein sequence ID" value="SDH73067.1"/>
    <property type="molecule type" value="Genomic_DNA"/>
</dbReference>
<dbReference type="NCBIfam" id="TIGR00497">
    <property type="entry name" value="hsdM"/>
    <property type="match status" value="1"/>
</dbReference>
<dbReference type="GO" id="GO:0009007">
    <property type="term" value="F:site-specific DNA-methyltransferase (adenine-specific) activity"/>
    <property type="evidence" value="ECO:0007669"/>
    <property type="project" value="UniProtKB-EC"/>
</dbReference>
<dbReference type="Proteomes" id="UP000181870">
    <property type="component" value="Unassembled WGS sequence"/>
</dbReference>
<dbReference type="PRINTS" id="PR00507">
    <property type="entry name" value="N12N6MTFRASE"/>
</dbReference>
<comment type="catalytic activity">
    <reaction evidence="7">
        <text>a 2'-deoxyadenosine in DNA + S-adenosyl-L-methionine = an N(6)-methyl-2'-deoxyadenosine in DNA + S-adenosyl-L-homocysteine + H(+)</text>
        <dbReference type="Rhea" id="RHEA:15197"/>
        <dbReference type="Rhea" id="RHEA-COMP:12418"/>
        <dbReference type="Rhea" id="RHEA-COMP:12419"/>
        <dbReference type="ChEBI" id="CHEBI:15378"/>
        <dbReference type="ChEBI" id="CHEBI:57856"/>
        <dbReference type="ChEBI" id="CHEBI:59789"/>
        <dbReference type="ChEBI" id="CHEBI:90615"/>
        <dbReference type="ChEBI" id="CHEBI:90616"/>
        <dbReference type="EC" id="2.1.1.72"/>
    </reaction>
</comment>
<comment type="similarity">
    <text evidence="1">Belongs to the N(4)/N(6)-methyltransferase family.</text>
</comment>
<dbReference type="PANTHER" id="PTHR42933">
    <property type="entry name" value="SLR6095 PROTEIN"/>
    <property type="match status" value="1"/>
</dbReference>
<proteinExistence type="inferred from homology"/>
<dbReference type="RefSeq" id="WP_074636884.1">
    <property type="nucleotide sequence ID" value="NZ_FNDO01000011.1"/>
</dbReference>
<keyword evidence="6" id="KW-0680">Restriction system</keyword>
<dbReference type="InterPro" id="IPR022749">
    <property type="entry name" value="D12N6_MeTrfase_N"/>
</dbReference>
<dbReference type="Pfam" id="PF12161">
    <property type="entry name" value="HsdM_N"/>
    <property type="match status" value="1"/>
</dbReference>
<evidence type="ECO:0000256" key="6">
    <source>
        <dbReference type="ARBA" id="ARBA00022747"/>
    </source>
</evidence>
<dbReference type="InterPro" id="IPR002052">
    <property type="entry name" value="DNA_methylase_N6_adenine_CS"/>
</dbReference>
<dbReference type="GO" id="GO:0032259">
    <property type="term" value="P:methylation"/>
    <property type="evidence" value="ECO:0007669"/>
    <property type="project" value="UniProtKB-KW"/>
</dbReference>
<evidence type="ECO:0000256" key="1">
    <source>
        <dbReference type="ARBA" id="ARBA00006594"/>
    </source>
</evidence>
<evidence type="ECO:0000313" key="10">
    <source>
        <dbReference type="EMBL" id="SDH73067.1"/>
    </source>
</evidence>
<dbReference type="PANTHER" id="PTHR42933:SF1">
    <property type="entry name" value="SITE-SPECIFIC DNA-METHYLTRANSFERASE (ADENINE-SPECIFIC)"/>
    <property type="match status" value="1"/>
</dbReference>
<dbReference type="AlphaFoldDB" id="A0A1G8ETB5"/>
<dbReference type="Gene3D" id="1.20.1260.30">
    <property type="match status" value="1"/>
</dbReference>
<organism evidence="10 11">
    <name type="scientific">Bacteroides ovatus</name>
    <dbReference type="NCBI Taxonomy" id="28116"/>
    <lineage>
        <taxon>Bacteria</taxon>
        <taxon>Pseudomonadati</taxon>
        <taxon>Bacteroidota</taxon>
        <taxon>Bacteroidia</taxon>
        <taxon>Bacteroidales</taxon>
        <taxon>Bacteroidaceae</taxon>
        <taxon>Bacteroides</taxon>
    </lineage>
</organism>
<dbReference type="GO" id="GO:0003677">
    <property type="term" value="F:DNA binding"/>
    <property type="evidence" value="ECO:0007669"/>
    <property type="project" value="InterPro"/>
</dbReference>
<protein>
    <recommendedName>
        <fullName evidence="2">site-specific DNA-methyltransferase (adenine-specific)</fullName>
        <ecNumber evidence="2">2.1.1.72</ecNumber>
    </recommendedName>
</protein>
<feature type="domain" description="DNA methylase adenine-specific" evidence="8">
    <location>
        <begin position="166"/>
        <end position="484"/>
    </location>
</feature>
<keyword evidence="4" id="KW-0808">Transferase</keyword>
<dbReference type="GO" id="GO:0009307">
    <property type="term" value="P:DNA restriction-modification system"/>
    <property type="evidence" value="ECO:0007669"/>
    <property type="project" value="UniProtKB-KW"/>
</dbReference>
<reference evidence="10 11" key="1">
    <citation type="submission" date="2016-10" db="EMBL/GenBank/DDBJ databases">
        <authorList>
            <person name="de Groot N.N."/>
        </authorList>
    </citation>
    <scope>NUCLEOTIDE SEQUENCE [LARGE SCALE GENOMIC DNA]</scope>
    <source>
        <strain evidence="10 11">NLAE-zl-C57</strain>
    </source>
</reference>
<dbReference type="Pfam" id="PF02384">
    <property type="entry name" value="N6_Mtase"/>
    <property type="match status" value="1"/>
</dbReference>
<evidence type="ECO:0000256" key="5">
    <source>
        <dbReference type="ARBA" id="ARBA00022691"/>
    </source>
</evidence>
<evidence type="ECO:0000256" key="3">
    <source>
        <dbReference type="ARBA" id="ARBA00022603"/>
    </source>
</evidence>
<dbReference type="InterPro" id="IPR038333">
    <property type="entry name" value="T1MK-like_N_sf"/>
</dbReference>
<keyword evidence="5" id="KW-0949">S-adenosyl-L-methionine</keyword>
<dbReference type="InterPro" id="IPR051537">
    <property type="entry name" value="DNA_Adenine_Mtase"/>
</dbReference>
<dbReference type="EC" id="2.1.1.72" evidence="2"/>
<dbReference type="Gene3D" id="3.40.50.150">
    <property type="entry name" value="Vaccinia Virus protein VP39"/>
    <property type="match status" value="1"/>
</dbReference>
<dbReference type="InterPro" id="IPR029063">
    <property type="entry name" value="SAM-dependent_MTases_sf"/>
</dbReference>
<dbReference type="SUPFAM" id="SSF53335">
    <property type="entry name" value="S-adenosyl-L-methionine-dependent methyltransferases"/>
    <property type="match status" value="1"/>
</dbReference>
<sequence length="860" mass="97065">MNKQQLANKIWASANKMRSKIDANEYKDYILGLIFYKFLCDNEEQFLRNDGWTDDDLVGLVEDYDDEDKKEDIEYCQNSIGYFIEYKHLFSTWLKPETNFSVSDLQIALNNFDRLVSKNYKPVYEKIFLTLQAGLSKLGENPTTQTRALKDLIKLIRDIPTDGSQDYDVLGYVYEYLIGNFAANAGKKAGEFYTPHEVAILMSEIVAEHHKAKETIEIYDPTSGSGSLLITIGKSVGKHIEDKNKVKYYAQELKENTYNLTRMNLVMRGIKPNNINTRCADSLDEDWPIQSGEYNKPLYVDAVVSNPPYSQQWNPADAEYDARFKEYGVAPKSKADYAFLLHELHHLKPDGILTIVLPHGVLFRGDAEKDTEGEGKIRRNLIEKNNIDAIIGLPANIFFGTGIPTLVMVLKQHRNNDDVLIIDASKGFVKDGKQNKLRACDIKRIADTVRDRKNIPGFSCKVSRDDIRKNGYNLNIPRYVDSSEAAVQYDIYATMFGGIPESEIDSLNKYWEALPSLRSELFQSNEDGSPYASVKVDNIADAINANADVKSLKESFTDAFDGFEDMLHEHLITNVMSVNEMKEQDAITDEIFQRLKPVALVDKYTAYQALADNWQIIVNDIETIQSDGIDAVRAVEQAYKIKKDGDDEIEVPDGLKGRILPFELVQRVKFQAELDAIEQMQAEVDECASNLEDAPNTFTEEEAGVYLEDSDALKLNKKKITSDAKAKGDTIDAETKTKLKEIVALWDKQSKTNKAIKAAKTDLEAKTIDAIQNLTDAEVDKFLHLKWVAPIVFGIENTMLSKITSLSKSSISLAEKYALSYISIEKNIDSSEKELADLLSELTGETYAIKGLTELANRIK</sequence>
<evidence type="ECO:0000313" key="11">
    <source>
        <dbReference type="Proteomes" id="UP000181870"/>
    </source>
</evidence>
<dbReference type="PROSITE" id="PS00092">
    <property type="entry name" value="N6_MTASE"/>
    <property type="match status" value="1"/>
</dbReference>
<evidence type="ECO:0000259" key="8">
    <source>
        <dbReference type="Pfam" id="PF02384"/>
    </source>
</evidence>